<comment type="cofactor">
    <cofactor evidence="1">
        <name>Zn(2+)</name>
        <dbReference type="ChEBI" id="CHEBI:29105"/>
    </cofactor>
</comment>
<reference evidence="9 10" key="1">
    <citation type="journal article" date="2017" name="Int. J. Parasitol.">
        <title>The genome of the protozoan parasite Cystoisospora suis and a reverse vaccinology approach to identify vaccine candidates.</title>
        <authorList>
            <person name="Palmieri N."/>
            <person name="Shrestha A."/>
            <person name="Ruttkowski B."/>
            <person name="Beck T."/>
            <person name="Vogl C."/>
            <person name="Tomley F."/>
            <person name="Blake D.P."/>
            <person name="Joachim A."/>
        </authorList>
    </citation>
    <scope>NUCLEOTIDE SEQUENCE [LARGE SCALE GENOMIC DNA]</scope>
    <source>
        <strain evidence="9 10">Wien I</strain>
    </source>
</reference>
<dbReference type="InterPro" id="IPR006650">
    <property type="entry name" value="A/AMP_deam_AS"/>
</dbReference>
<evidence type="ECO:0000256" key="6">
    <source>
        <dbReference type="ARBA" id="ARBA00022801"/>
    </source>
</evidence>
<evidence type="ECO:0000256" key="8">
    <source>
        <dbReference type="SAM" id="MobiDB-lite"/>
    </source>
</evidence>
<dbReference type="InterPro" id="IPR032466">
    <property type="entry name" value="Metal_Hydrolase"/>
</dbReference>
<dbReference type="EMBL" id="MIGC01000421">
    <property type="protein sequence ID" value="PHJ25094.1"/>
    <property type="molecule type" value="Genomic_DNA"/>
</dbReference>
<dbReference type="GO" id="GO:0046872">
    <property type="term" value="F:metal ion binding"/>
    <property type="evidence" value="ECO:0007669"/>
    <property type="project" value="UniProtKB-KW"/>
</dbReference>
<dbReference type="GO" id="GO:0003876">
    <property type="term" value="F:AMP deaminase activity"/>
    <property type="evidence" value="ECO:0007669"/>
    <property type="project" value="UniProtKB-EC"/>
</dbReference>
<dbReference type="InterPro" id="IPR006329">
    <property type="entry name" value="AMPD"/>
</dbReference>
<evidence type="ECO:0000256" key="5">
    <source>
        <dbReference type="ARBA" id="ARBA00022723"/>
    </source>
</evidence>
<feature type="region of interest" description="Disordered" evidence="8">
    <location>
        <begin position="551"/>
        <end position="575"/>
    </location>
</feature>
<keyword evidence="5" id="KW-0479">Metal-binding</keyword>
<sequence>MNVSISTDDPLMFHFTDEPLLEEYSVAAHTWKLSPVDLCELARNSVLQSGYEDEFKRHWLGQDYKLGGRRGNNMRQTNVSNIRLQYREDALREELSYMHDVLALRMALSRPLPLPAAPAGCFSLPASTAPSAVSGDFSAAEDTGAHLSQVSLSKKPSPVFSAFSDGGSFKHCKTTEEGPQETPSFRPSLSLSAPTHLVIPQGAFGGERPGDQTQEQRSLGGAGWVNAPAASTPASPCSSPSSPLAHSVSQTLVKGGVKSHQLRAEGGGRGSGGEGGAGIRPLRREAAMKKLLEVAEESAGMEFGDFAGRCTKSPLLRPHSESVDILNGPSREVLQTLGACSHLSKSSDTLAVPSSSSSSNTFLGTESDAGGNSTGGNALAAGTSCNHKGHSGFGPSRSSPQLSACPSSSLPFYTSYAGATLQPAVSTAAESPGVGSEGKGESSGSGVTSPEETGGGGGGVGMLRILTSPLIHEHLSHASSVIVGDYAKSTAEEHDGDEEEQIGETCERGEGGVGGDPCTVGFRGFRLHHATLGGLQNGTEEELRRIEQKTWNESSPWEGGINCVDGDEDGVLDTE</sequence>
<dbReference type="PANTHER" id="PTHR11359">
    <property type="entry name" value="AMP DEAMINASE"/>
    <property type="match status" value="1"/>
</dbReference>
<comment type="similarity">
    <text evidence="3">Belongs to the metallo-dependent hydrolases superfamily. Adenosine and AMP deaminases family.</text>
</comment>
<keyword evidence="7" id="KW-0862">Zinc</keyword>
<organism evidence="9 10">
    <name type="scientific">Cystoisospora suis</name>
    <dbReference type="NCBI Taxonomy" id="483139"/>
    <lineage>
        <taxon>Eukaryota</taxon>
        <taxon>Sar</taxon>
        <taxon>Alveolata</taxon>
        <taxon>Apicomplexa</taxon>
        <taxon>Conoidasida</taxon>
        <taxon>Coccidia</taxon>
        <taxon>Eucoccidiorida</taxon>
        <taxon>Eimeriorina</taxon>
        <taxon>Sarcocystidae</taxon>
        <taxon>Cystoisospora</taxon>
    </lineage>
</organism>
<comment type="caution">
    <text evidence="9">The sequence shown here is derived from an EMBL/GenBank/DDBJ whole genome shotgun (WGS) entry which is preliminary data.</text>
</comment>
<feature type="region of interest" description="Disordered" evidence="8">
    <location>
        <begin position="345"/>
        <end position="375"/>
    </location>
</feature>
<dbReference type="PANTHER" id="PTHR11359:SF0">
    <property type="entry name" value="AMP DEAMINASE"/>
    <property type="match status" value="1"/>
</dbReference>
<name>A0A2C6LE52_9APIC</name>
<feature type="region of interest" description="Disordered" evidence="8">
    <location>
        <begin position="427"/>
        <end position="461"/>
    </location>
</feature>
<feature type="compositionally biased region" description="Acidic residues" evidence="8">
    <location>
        <begin position="565"/>
        <end position="575"/>
    </location>
</feature>
<keyword evidence="6" id="KW-0378">Hydrolase</keyword>
<feature type="region of interest" description="Disordered" evidence="8">
    <location>
        <begin position="200"/>
        <end position="280"/>
    </location>
</feature>
<protein>
    <recommendedName>
        <fullName evidence="4">AMP deaminase</fullName>
        <ecNumber evidence="4">3.5.4.6</ecNumber>
    </recommendedName>
</protein>
<evidence type="ECO:0000256" key="4">
    <source>
        <dbReference type="ARBA" id="ARBA00012775"/>
    </source>
</evidence>
<proteinExistence type="inferred from homology"/>
<dbReference type="RefSeq" id="XP_067926766.1">
    <property type="nucleotide sequence ID" value="XM_068061247.1"/>
</dbReference>
<dbReference type="OrthoDB" id="1723809at2759"/>
<evidence type="ECO:0000256" key="2">
    <source>
        <dbReference type="ARBA" id="ARBA00004955"/>
    </source>
</evidence>
<evidence type="ECO:0000256" key="1">
    <source>
        <dbReference type="ARBA" id="ARBA00001947"/>
    </source>
</evidence>
<feature type="compositionally biased region" description="Low complexity" evidence="8">
    <location>
        <begin position="227"/>
        <end position="249"/>
    </location>
</feature>
<dbReference type="Pfam" id="PF19326">
    <property type="entry name" value="AMP_deaminase"/>
    <property type="match status" value="1"/>
</dbReference>
<comment type="pathway">
    <text evidence="2">Purine metabolism; IMP biosynthesis via salvage pathway; IMP from AMP: step 1/1.</text>
</comment>
<feature type="region of interest" description="Disordered" evidence="8">
    <location>
        <begin position="490"/>
        <end position="514"/>
    </location>
</feature>
<dbReference type="AlphaFoldDB" id="A0A2C6LE52"/>
<keyword evidence="10" id="KW-1185">Reference proteome</keyword>
<dbReference type="SUPFAM" id="SSF51556">
    <property type="entry name" value="Metallo-dependent hydrolases"/>
    <property type="match status" value="1"/>
</dbReference>
<dbReference type="VEuPathDB" id="ToxoDB:CSUI_001041"/>
<evidence type="ECO:0000256" key="7">
    <source>
        <dbReference type="ARBA" id="ARBA00022833"/>
    </source>
</evidence>
<accession>A0A2C6LE52</accession>
<dbReference type="UniPathway" id="UPA00591">
    <property type="reaction ID" value="UER00663"/>
</dbReference>
<dbReference type="GO" id="GO:0005829">
    <property type="term" value="C:cytosol"/>
    <property type="evidence" value="ECO:0007669"/>
    <property type="project" value="TreeGrafter"/>
</dbReference>
<dbReference type="GO" id="GO:0046033">
    <property type="term" value="P:AMP metabolic process"/>
    <property type="evidence" value="ECO:0007669"/>
    <property type="project" value="TreeGrafter"/>
</dbReference>
<dbReference type="EC" id="3.5.4.6" evidence="4"/>
<dbReference type="GeneID" id="94424458"/>
<dbReference type="Gene3D" id="3.20.20.140">
    <property type="entry name" value="Metal-dependent hydrolases"/>
    <property type="match status" value="1"/>
</dbReference>
<evidence type="ECO:0000313" key="9">
    <source>
        <dbReference type="EMBL" id="PHJ25094.1"/>
    </source>
</evidence>
<evidence type="ECO:0000256" key="3">
    <source>
        <dbReference type="ARBA" id="ARBA00006676"/>
    </source>
</evidence>
<dbReference type="PROSITE" id="PS00485">
    <property type="entry name" value="A_DEAMINASE"/>
    <property type="match status" value="1"/>
</dbReference>
<gene>
    <name evidence="9" type="ORF">CSUI_001041</name>
</gene>
<dbReference type="GO" id="GO:0032264">
    <property type="term" value="P:IMP salvage"/>
    <property type="evidence" value="ECO:0007669"/>
    <property type="project" value="UniProtKB-UniPathway"/>
</dbReference>
<feature type="compositionally biased region" description="Gly residues" evidence="8">
    <location>
        <begin position="265"/>
        <end position="278"/>
    </location>
</feature>
<evidence type="ECO:0000313" key="10">
    <source>
        <dbReference type="Proteomes" id="UP000221165"/>
    </source>
</evidence>
<dbReference type="Proteomes" id="UP000221165">
    <property type="component" value="Unassembled WGS sequence"/>
</dbReference>